<dbReference type="RefSeq" id="WP_076769448.1">
    <property type="nucleotide sequence ID" value="NZ_CP019445.1"/>
</dbReference>
<dbReference type="PANTHER" id="PTHR11183">
    <property type="entry name" value="GLYCOGENIN SUBFAMILY MEMBER"/>
    <property type="match status" value="1"/>
</dbReference>
<keyword evidence="1" id="KW-0808">Transferase</keyword>
<dbReference type="InterPro" id="IPR029044">
    <property type="entry name" value="Nucleotide-diphossugar_trans"/>
</dbReference>
<evidence type="ECO:0000313" key="1">
    <source>
        <dbReference type="EMBL" id="APZ05465.1"/>
    </source>
</evidence>
<dbReference type="EMBL" id="CP019445">
    <property type="protein sequence ID" value="APZ05465.1"/>
    <property type="molecule type" value="Genomic_DNA"/>
</dbReference>
<evidence type="ECO:0000313" key="2">
    <source>
        <dbReference type="Proteomes" id="UP000187148"/>
    </source>
</evidence>
<sequence>MSAAFAWVTLLTQPGYLPGVEALQQSLRDSGSPWPLVVMVTETIDAATRQQLQAQGCEVREVPIVGPNPALAHRYANARFAEVWSKLAVWTLTEYQRVAFLDADMLVVQNMDEVFELPLAKGTLAACHACRCNPNHIATYPDSWQPDNCYYSWVEDAQMNAAPPASVDNYLNGGFLVLTPDRDVYDAMMAKLAAKEDIAEWVFAEQDFLNEVFRDRWLPLHYGYNALKTLPKQHPQMWDLSRVKNIHYIIDKPWDKYPEPGDKYYDLHKMWWQHAHVEA</sequence>
<dbReference type="Pfam" id="PF01501">
    <property type="entry name" value="Glyco_transf_8"/>
    <property type="match status" value="1"/>
</dbReference>
<reference evidence="1 2" key="1">
    <citation type="submission" date="2017-01" db="EMBL/GenBank/DDBJ databases">
        <authorList>
            <person name="Cao J.-M."/>
        </authorList>
    </citation>
    <scope>NUCLEOTIDE SEQUENCE [LARGE SCALE GENOMIC DNA]</scope>
    <source>
        <strain evidence="1 2">888-76</strain>
    </source>
</reference>
<dbReference type="SUPFAM" id="SSF53448">
    <property type="entry name" value="Nucleotide-diphospho-sugar transferases"/>
    <property type="match status" value="1"/>
</dbReference>
<proteinExistence type="predicted"/>
<dbReference type="GO" id="GO:0016757">
    <property type="term" value="F:glycosyltransferase activity"/>
    <property type="evidence" value="ECO:0007669"/>
    <property type="project" value="InterPro"/>
</dbReference>
<gene>
    <name evidence="1" type="ORF">BWI95_10635</name>
</gene>
<dbReference type="Gene3D" id="3.90.550.10">
    <property type="entry name" value="Spore Coat Polysaccharide Biosynthesis Protein SpsA, Chain A"/>
    <property type="match status" value="1"/>
</dbReference>
<dbReference type="InterPro" id="IPR002495">
    <property type="entry name" value="Glyco_trans_8"/>
</dbReference>
<dbReference type="CDD" id="cd02537">
    <property type="entry name" value="GT8_Glycogenin"/>
    <property type="match status" value="1"/>
</dbReference>
<dbReference type="KEGG" id="kco:BWI95_10635"/>
<dbReference type="InterPro" id="IPR050587">
    <property type="entry name" value="GNT1/Glycosyltrans_8"/>
</dbReference>
<accession>A0A807LJ30</accession>
<name>A0A807LJ30_9ENTR</name>
<organism evidence="1 2">
    <name type="scientific">Kosakonia cowanii JCM 10956 = DSM 18146</name>
    <dbReference type="NCBI Taxonomy" id="1300165"/>
    <lineage>
        <taxon>Bacteria</taxon>
        <taxon>Pseudomonadati</taxon>
        <taxon>Pseudomonadota</taxon>
        <taxon>Gammaproteobacteria</taxon>
        <taxon>Enterobacterales</taxon>
        <taxon>Enterobacteriaceae</taxon>
        <taxon>Kosakonia</taxon>
    </lineage>
</organism>
<dbReference type="AlphaFoldDB" id="A0A807LJ30"/>
<protein>
    <submittedName>
        <fullName evidence="1">Glycosyl transferase</fullName>
    </submittedName>
</protein>
<dbReference type="Proteomes" id="UP000187148">
    <property type="component" value="Chromosome"/>
</dbReference>
<keyword evidence="2" id="KW-1185">Reference proteome</keyword>